<dbReference type="SUPFAM" id="SSF52540">
    <property type="entry name" value="P-loop containing nucleoside triphosphate hydrolases"/>
    <property type="match status" value="1"/>
</dbReference>
<dbReference type="EMBL" id="CP002630">
    <property type="protein sequence ID" value="AEB11019.1"/>
    <property type="molecule type" value="Genomic_DNA"/>
</dbReference>
<dbReference type="InterPro" id="IPR050678">
    <property type="entry name" value="DNA_Partitioning_ATPase"/>
</dbReference>
<dbReference type="HOGENOM" id="CLU_037612_5_3_0"/>
<gene>
    <name evidence="2" type="ordered locus">Marky_0258</name>
</gene>
<dbReference type="STRING" id="869210.Marky_0258"/>
<dbReference type="PIRSF" id="PIRSF009320">
    <property type="entry name" value="Nuc_binding_HP_1000"/>
    <property type="match status" value="1"/>
</dbReference>
<dbReference type="AlphaFoldDB" id="F2NNK4"/>
<keyword evidence="3" id="KW-1185">Reference proteome</keyword>
<evidence type="ECO:0000313" key="3">
    <source>
        <dbReference type="Proteomes" id="UP000007030"/>
    </source>
</evidence>
<evidence type="ECO:0000313" key="2">
    <source>
        <dbReference type="EMBL" id="AEB11019.1"/>
    </source>
</evidence>
<dbReference type="CDD" id="cd02042">
    <property type="entry name" value="ParAB_family"/>
    <property type="match status" value="1"/>
</dbReference>
<dbReference type="OrthoDB" id="3173068at2"/>
<organism evidence="2 3">
    <name type="scientific">Marinithermus hydrothermalis (strain DSM 14884 / JCM 11576 / T1)</name>
    <dbReference type="NCBI Taxonomy" id="869210"/>
    <lineage>
        <taxon>Bacteria</taxon>
        <taxon>Thermotogati</taxon>
        <taxon>Deinococcota</taxon>
        <taxon>Deinococci</taxon>
        <taxon>Thermales</taxon>
        <taxon>Thermaceae</taxon>
        <taxon>Marinithermus</taxon>
    </lineage>
</organism>
<dbReference type="Gene3D" id="3.40.50.300">
    <property type="entry name" value="P-loop containing nucleotide triphosphate hydrolases"/>
    <property type="match status" value="1"/>
</dbReference>
<dbReference type="PANTHER" id="PTHR13696">
    <property type="entry name" value="P-LOOP CONTAINING NUCLEOSIDE TRIPHOSPHATE HYDROLASE"/>
    <property type="match status" value="1"/>
</dbReference>
<proteinExistence type="predicted"/>
<evidence type="ECO:0000259" key="1">
    <source>
        <dbReference type="Pfam" id="PF01656"/>
    </source>
</evidence>
<feature type="domain" description="CobQ/CobB/MinD/ParA nucleotide binding" evidence="1">
    <location>
        <begin position="3"/>
        <end position="187"/>
    </location>
</feature>
<dbReference type="Proteomes" id="UP000007030">
    <property type="component" value="Chromosome"/>
</dbReference>
<dbReference type="KEGG" id="mhd:Marky_0258"/>
<name>F2NNK4_MARHT</name>
<accession>F2NNK4</accession>
<dbReference type="PANTHER" id="PTHR13696:SF96">
    <property type="entry name" value="COBQ_COBB_MIND_PARA NUCLEOTIDE BINDING DOMAIN-CONTAINING PROTEIN"/>
    <property type="match status" value="1"/>
</dbReference>
<dbReference type="eggNOG" id="COG1192">
    <property type="taxonomic scope" value="Bacteria"/>
</dbReference>
<reference evidence="2 3" key="1">
    <citation type="journal article" date="2012" name="Stand. Genomic Sci.">
        <title>Complete genome sequence of the aerobic, heterotroph Marinithermus hydrothermalis type strain (T1(T)) from a deep-sea hydrothermal vent chimney.</title>
        <authorList>
            <person name="Copeland A."/>
            <person name="Gu W."/>
            <person name="Yasawong M."/>
            <person name="Lapidus A."/>
            <person name="Lucas S."/>
            <person name="Deshpande S."/>
            <person name="Pagani I."/>
            <person name="Tapia R."/>
            <person name="Cheng J.F."/>
            <person name="Goodwin L.A."/>
            <person name="Pitluck S."/>
            <person name="Liolios K."/>
            <person name="Ivanova N."/>
            <person name="Mavromatis K."/>
            <person name="Mikhailova N."/>
            <person name="Pati A."/>
            <person name="Chen A."/>
            <person name="Palaniappan K."/>
            <person name="Land M."/>
            <person name="Pan C."/>
            <person name="Brambilla E.M."/>
            <person name="Rohde M."/>
            <person name="Tindall B.J."/>
            <person name="Sikorski J."/>
            <person name="Goker M."/>
            <person name="Detter J.C."/>
            <person name="Bristow J."/>
            <person name="Eisen J.A."/>
            <person name="Markowitz V."/>
            <person name="Hugenholtz P."/>
            <person name="Kyrpides N.C."/>
            <person name="Klenk H.P."/>
            <person name="Woyke T."/>
        </authorList>
    </citation>
    <scope>NUCLEOTIDE SEQUENCE [LARGE SCALE GENOMIC DNA]</scope>
    <source>
        <strain evidence="3">DSM 14884 / JCM 11576 / T1</strain>
    </source>
</reference>
<sequence>MVITIANQKGGVGKTTTAVNLAAALAERELDVLLIDTDPQGSSMTWATSAPWYTRFPFTVAEHDTPNLHEMLPVVAERYDHILIDCPPGLEEITYSALLTSDLWILPVAPSAVDARSTVKVLRFVRRIEELNRRLRTCVLLNRVQPNEMDIAARIRELFQNRDVMVLEEMIGYHREVLDAAGEGVPVMVFAPESAAAEQYRQLAGEVVRIGRR</sequence>
<dbReference type="InterPro" id="IPR002586">
    <property type="entry name" value="CobQ/CobB/MinD/ParA_Nub-bd_dom"/>
</dbReference>
<protein>
    <submittedName>
        <fullName evidence="2">Cobyrinic acid ac-diamide synthase</fullName>
    </submittedName>
</protein>
<dbReference type="InterPro" id="IPR027417">
    <property type="entry name" value="P-loop_NTPase"/>
</dbReference>
<dbReference type="RefSeq" id="WP_013703074.1">
    <property type="nucleotide sequence ID" value="NC_015387.1"/>
</dbReference>
<dbReference type="Pfam" id="PF01656">
    <property type="entry name" value="CbiA"/>
    <property type="match status" value="1"/>
</dbReference>